<gene>
    <name evidence="2" type="ORF">ECDEC2D_3397</name>
</gene>
<evidence type="ECO:0000256" key="1">
    <source>
        <dbReference type="SAM" id="Phobius"/>
    </source>
</evidence>
<protein>
    <submittedName>
        <fullName evidence="2">Uncharacterized protein</fullName>
    </submittedName>
</protein>
<evidence type="ECO:0000313" key="3">
    <source>
        <dbReference type="Proteomes" id="UP000005272"/>
    </source>
</evidence>
<evidence type="ECO:0000313" key="2">
    <source>
        <dbReference type="EMBL" id="EHU43168.1"/>
    </source>
</evidence>
<dbReference type="AlphaFoldDB" id="A0A828U272"/>
<feature type="transmembrane region" description="Helical" evidence="1">
    <location>
        <begin position="28"/>
        <end position="47"/>
    </location>
</feature>
<accession>A0A828U272</accession>
<dbReference type="Proteomes" id="UP000005272">
    <property type="component" value="Unassembled WGS sequence"/>
</dbReference>
<keyword evidence="1" id="KW-1133">Transmembrane helix</keyword>
<sequence>MVEGVDNGFEGGTLFTQRLCTFGFVPDIRLFQLGVYFFQTLFLGVIVKDTP</sequence>
<organism evidence="2 3">
    <name type="scientific">Escherichia coli DEC2D</name>
    <dbReference type="NCBI Taxonomy" id="868141"/>
    <lineage>
        <taxon>Bacteria</taxon>
        <taxon>Pseudomonadati</taxon>
        <taxon>Pseudomonadota</taxon>
        <taxon>Gammaproteobacteria</taxon>
        <taxon>Enterobacterales</taxon>
        <taxon>Enterobacteriaceae</taxon>
        <taxon>Escherichia</taxon>
    </lineage>
</organism>
<name>A0A828U272_ECOLX</name>
<comment type="caution">
    <text evidence="2">The sequence shown here is derived from an EMBL/GenBank/DDBJ whole genome shotgun (WGS) entry which is preliminary data.</text>
</comment>
<proteinExistence type="predicted"/>
<keyword evidence="1" id="KW-0472">Membrane</keyword>
<keyword evidence="1" id="KW-0812">Transmembrane</keyword>
<dbReference type="EMBL" id="AIFC01000027">
    <property type="protein sequence ID" value="EHU43168.1"/>
    <property type="molecule type" value="Genomic_DNA"/>
</dbReference>
<reference evidence="2 3" key="1">
    <citation type="journal article" date="2012" name="J. Bacteriol.">
        <title>Draft Genome Sequences of the Diarrheagenic Escherichia coli Collection.</title>
        <authorList>
            <person name="Hazen T.H."/>
            <person name="Sahl J.W."/>
            <person name="Redman J.C."/>
            <person name="Morris C.R."/>
            <person name="Daugherty S.C."/>
            <person name="Chibucos M.C."/>
            <person name="Sengamalay N.A."/>
            <person name="Fraser-Liggett C.M."/>
            <person name="Steinsland H."/>
            <person name="Whittam T.S."/>
            <person name="Whittam B."/>
            <person name="Manning S.D."/>
            <person name="Rasko D.A."/>
        </authorList>
    </citation>
    <scope>NUCLEOTIDE SEQUENCE [LARGE SCALE GENOMIC DNA]</scope>
    <source>
        <strain evidence="2 3">DEC2D</strain>
    </source>
</reference>